<evidence type="ECO:0000259" key="1">
    <source>
        <dbReference type="Pfam" id="PF10551"/>
    </source>
</evidence>
<sequence>MKCLAPPPQLAYATLEQAKAAIDDHAQQEGYVVVVKRTKKVGDRKDGDMKALILAFSQSNPPAIREGPRRRVSSSGSTGCLFKASIRRQESGDWQVQNANEKHKHEPFSHQSAHTRGRALTEESQQAFLMLGRAGVTPCRIITSLRQNNNVMATAQDIDNLLRAILNRMLAGRSPLIALLDGLAPDDYFSHFNVLQQLTDLLIISPSAKAICNKYSAGCVWLIDATYKTNKYGLPPIHIIGVTATKSTYIFADCFMRNETLADYLWAMRHVKEVFQGYGLQHAVLTFFTDQELALMSALSDTFPNASFLLCRWHINKNILAKQRTAFQTSEAWQEFNQTWNELVAATTMAEFETQLAVMHDRFSAASMSYLETTWLVYKERFVTAFQ</sequence>
<reference evidence="2" key="1">
    <citation type="journal article" date="2011" name="PLoS Biol.">
        <title>Gene gain and loss during evolution of obligate parasitism in the white rust pathogen of Arabidopsis thaliana.</title>
        <authorList>
            <person name="Kemen E."/>
            <person name="Gardiner A."/>
            <person name="Schultz-Larsen T."/>
            <person name="Kemen A.C."/>
            <person name="Balmuth A.L."/>
            <person name="Robert-Seilaniantz A."/>
            <person name="Bailey K."/>
            <person name="Holub E."/>
            <person name="Studholme D.J."/>
            <person name="Maclean D."/>
            <person name="Jones J.D."/>
        </authorList>
    </citation>
    <scope>NUCLEOTIDE SEQUENCE</scope>
</reference>
<dbReference type="Pfam" id="PF10551">
    <property type="entry name" value="MULE"/>
    <property type="match status" value="1"/>
</dbReference>
<dbReference type="EMBL" id="FR824091">
    <property type="protein sequence ID" value="CCA18209.1"/>
    <property type="molecule type" value="Genomic_DNA"/>
</dbReference>
<dbReference type="InterPro" id="IPR018289">
    <property type="entry name" value="MULE_transposase_dom"/>
</dbReference>
<reference evidence="2" key="2">
    <citation type="submission" date="2011-02" db="EMBL/GenBank/DDBJ databases">
        <authorList>
            <person name="MacLean D."/>
        </authorList>
    </citation>
    <scope>NUCLEOTIDE SEQUENCE</scope>
</reference>
<organism evidence="2">
    <name type="scientific">Albugo laibachii Nc14</name>
    <dbReference type="NCBI Taxonomy" id="890382"/>
    <lineage>
        <taxon>Eukaryota</taxon>
        <taxon>Sar</taxon>
        <taxon>Stramenopiles</taxon>
        <taxon>Oomycota</taxon>
        <taxon>Peronosporomycetes</taxon>
        <taxon>Albuginales</taxon>
        <taxon>Albuginaceae</taxon>
        <taxon>Albugo</taxon>
    </lineage>
</organism>
<accession>F0WAN8</accession>
<name>F0WAN8_9STRA</name>
<feature type="domain" description="MULE transposase" evidence="1">
    <location>
        <begin position="220"/>
        <end position="318"/>
    </location>
</feature>
<protein>
    <submittedName>
        <fullName evidence="2">Uncharacterized protein AlNc14C46G3752</fullName>
    </submittedName>
</protein>
<proteinExistence type="predicted"/>
<evidence type="ECO:0000313" key="2">
    <source>
        <dbReference type="EMBL" id="CCA18209.1"/>
    </source>
</evidence>
<dbReference type="PANTHER" id="PTHR47718:SF3">
    <property type="entry name" value="PROTEIN FAR1-RELATED SEQUENCE 5-LIKE"/>
    <property type="match status" value="1"/>
</dbReference>
<dbReference type="AlphaFoldDB" id="F0WAN8"/>
<dbReference type="PANTHER" id="PTHR47718">
    <property type="entry name" value="OS01G0519700 PROTEIN"/>
    <property type="match status" value="1"/>
</dbReference>
<dbReference type="HOGENOM" id="CLU_013727_0_1_1"/>
<gene>
    <name evidence="2" type="primary">AlNc14C46G3752</name>
    <name evidence="2" type="ORF">ALNC14_043520</name>
</gene>